<dbReference type="AlphaFoldDB" id="A7EDE6"/>
<dbReference type="HOGENOM" id="CLU_2813954_0_0_1"/>
<evidence type="ECO:0000313" key="2">
    <source>
        <dbReference type="Proteomes" id="UP000001312"/>
    </source>
</evidence>
<dbReference type="EMBL" id="CH476624">
    <property type="protein sequence ID" value="EDO00862.1"/>
    <property type="molecule type" value="Genomic_DNA"/>
</dbReference>
<accession>A7EDE6</accession>
<dbReference type="RefSeq" id="XP_001595247.1">
    <property type="nucleotide sequence ID" value="XM_001595197.1"/>
</dbReference>
<dbReference type="GeneID" id="5491736"/>
<name>A7EDE6_SCLS1</name>
<gene>
    <name evidence="1" type="ORF">SS1G_03336</name>
</gene>
<proteinExistence type="predicted"/>
<evidence type="ECO:0000313" key="1">
    <source>
        <dbReference type="EMBL" id="EDO00862.1"/>
    </source>
</evidence>
<reference evidence="2" key="1">
    <citation type="journal article" date="2011" name="PLoS Genet.">
        <title>Genomic analysis of the necrotrophic fungal pathogens Sclerotinia sclerotiorum and Botrytis cinerea.</title>
        <authorList>
            <person name="Amselem J."/>
            <person name="Cuomo C.A."/>
            <person name="van Kan J.A."/>
            <person name="Viaud M."/>
            <person name="Benito E.P."/>
            <person name="Couloux A."/>
            <person name="Coutinho P.M."/>
            <person name="de Vries R.P."/>
            <person name="Dyer P.S."/>
            <person name="Fillinger S."/>
            <person name="Fournier E."/>
            <person name="Gout L."/>
            <person name="Hahn M."/>
            <person name="Kohn L."/>
            <person name="Lapalu N."/>
            <person name="Plummer K.M."/>
            <person name="Pradier J.M."/>
            <person name="Quevillon E."/>
            <person name="Sharon A."/>
            <person name="Simon A."/>
            <person name="ten Have A."/>
            <person name="Tudzynski B."/>
            <person name="Tudzynski P."/>
            <person name="Wincker P."/>
            <person name="Andrew M."/>
            <person name="Anthouard V."/>
            <person name="Beever R.E."/>
            <person name="Beffa R."/>
            <person name="Benoit I."/>
            <person name="Bouzid O."/>
            <person name="Brault B."/>
            <person name="Chen Z."/>
            <person name="Choquer M."/>
            <person name="Collemare J."/>
            <person name="Cotton P."/>
            <person name="Danchin E.G."/>
            <person name="Da Silva C."/>
            <person name="Gautier A."/>
            <person name="Giraud C."/>
            <person name="Giraud T."/>
            <person name="Gonzalez C."/>
            <person name="Grossetete S."/>
            <person name="Guldener U."/>
            <person name="Henrissat B."/>
            <person name="Howlett B.J."/>
            <person name="Kodira C."/>
            <person name="Kretschmer M."/>
            <person name="Lappartient A."/>
            <person name="Leroch M."/>
            <person name="Levis C."/>
            <person name="Mauceli E."/>
            <person name="Neuveglise C."/>
            <person name="Oeser B."/>
            <person name="Pearson M."/>
            <person name="Poulain J."/>
            <person name="Poussereau N."/>
            <person name="Quesneville H."/>
            <person name="Rascle C."/>
            <person name="Schumacher J."/>
            <person name="Segurens B."/>
            <person name="Sexton A."/>
            <person name="Silva E."/>
            <person name="Sirven C."/>
            <person name="Soanes D.M."/>
            <person name="Talbot N.J."/>
            <person name="Templeton M."/>
            <person name="Yandava C."/>
            <person name="Yarden O."/>
            <person name="Zeng Q."/>
            <person name="Rollins J.A."/>
            <person name="Lebrun M.H."/>
            <person name="Dickman M."/>
        </authorList>
    </citation>
    <scope>NUCLEOTIDE SEQUENCE [LARGE SCALE GENOMIC DNA]</scope>
    <source>
        <strain evidence="2">ATCC 18683 / 1980 / Ss-1</strain>
    </source>
</reference>
<organism evidence="1 2">
    <name type="scientific">Sclerotinia sclerotiorum (strain ATCC 18683 / 1980 / Ss-1)</name>
    <name type="common">White mold</name>
    <name type="synonym">Whetzelinia sclerotiorum</name>
    <dbReference type="NCBI Taxonomy" id="665079"/>
    <lineage>
        <taxon>Eukaryota</taxon>
        <taxon>Fungi</taxon>
        <taxon>Dikarya</taxon>
        <taxon>Ascomycota</taxon>
        <taxon>Pezizomycotina</taxon>
        <taxon>Leotiomycetes</taxon>
        <taxon>Helotiales</taxon>
        <taxon>Sclerotiniaceae</taxon>
        <taxon>Sclerotinia</taxon>
    </lineage>
</organism>
<dbReference type="Proteomes" id="UP000001312">
    <property type="component" value="Unassembled WGS sequence"/>
</dbReference>
<protein>
    <submittedName>
        <fullName evidence="1">Uncharacterized protein</fullName>
    </submittedName>
</protein>
<keyword evidence="2" id="KW-1185">Reference proteome</keyword>
<dbReference type="KEGG" id="ssl:SS1G_03336"/>
<sequence length="67" mass="7778">MASPIEKATLRCWTCGLKYTRTQETCNHCHGWTVNTHECHNGETRILSWNIFQVTKTDSREDKAPKL</sequence>
<dbReference type="InParanoid" id="A7EDE6"/>